<keyword evidence="4" id="KW-1185">Reference proteome</keyword>
<dbReference type="InterPro" id="IPR001845">
    <property type="entry name" value="HTH_ArsR_DNA-bd_dom"/>
</dbReference>
<dbReference type="InterPro" id="IPR011991">
    <property type="entry name" value="ArsR-like_HTH"/>
</dbReference>
<comment type="caution">
    <text evidence="3">The sequence shown here is derived from an EMBL/GenBank/DDBJ whole genome shotgun (WGS) entry which is preliminary data.</text>
</comment>
<evidence type="ECO:0000313" key="3">
    <source>
        <dbReference type="EMBL" id="MFC5004415.1"/>
    </source>
</evidence>
<dbReference type="InterPro" id="IPR036390">
    <property type="entry name" value="WH_DNA-bd_sf"/>
</dbReference>
<dbReference type="RefSeq" id="WP_380124289.1">
    <property type="nucleotide sequence ID" value="NZ_JBHSIU010000065.1"/>
</dbReference>
<sequence length="364" mass="36649">MPERTAFDTIDTAMVVNSETTSETTTAGTPPLDDKSQRIVLALAELGPQSAGNLATHLGIAYPTVTPKLRKLNAAGVAESAKADNRQTVWKLTGDGQALAVVLAAQANAADAEPAGAAATSTSAVTPPPADLERHAGQEVGQHTRTELAAGAAVTDAPDMPTQDADPDGGERSDPDDSATIALDADGTEHEHDLTSTADDVLGTADELTAADPQPATADGPDALAVGDTETATNPGTSNNNTVTSVGGTGGEAATASSDSPRPARRAAGDLDRSILRILQAHPERVYKVGQLCKLINNAEEGTGLPKASGGAVVLAAQRLVARSQAVLAVEKPTSFQLLADPANPASPAAAATVAEPTSVTAST</sequence>
<organism evidence="3 4">
    <name type="scientific">Dactylosporangium cerinum</name>
    <dbReference type="NCBI Taxonomy" id="1434730"/>
    <lineage>
        <taxon>Bacteria</taxon>
        <taxon>Bacillati</taxon>
        <taxon>Actinomycetota</taxon>
        <taxon>Actinomycetes</taxon>
        <taxon>Micromonosporales</taxon>
        <taxon>Micromonosporaceae</taxon>
        <taxon>Dactylosporangium</taxon>
    </lineage>
</organism>
<feature type="region of interest" description="Disordered" evidence="1">
    <location>
        <begin position="211"/>
        <end position="267"/>
    </location>
</feature>
<dbReference type="Gene3D" id="1.10.10.10">
    <property type="entry name" value="Winged helix-like DNA-binding domain superfamily/Winged helix DNA-binding domain"/>
    <property type="match status" value="1"/>
</dbReference>
<dbReference type="CDD" id="cd00090">
    <property type="entry name" value="HTH_ARSR"/>
    <property type="match status" value="1"/>
</dbReference>
<dbReference type="Pfam" id="PF01022">
    <property type="entry name" value="HTH_5"/>
    <property type="match status" value="1"/>
</dbReference>
<evidence type="ECO:0000256" key="1">
    <source>
        <dbReference type="SAM" id="MobiDB-lite"/>
    </source>
</evidence>
<feature type="domain" description="HTH arsR-type" evidence="2">
    <location>
        <begin position="38"/>
        <end position="79"/>
    </location>
</feature>
<name>A0ABV9W916_9ACTN</name>
<dbReference type="EMBL" id="JBHSIU010000065">
    <property type="protein sequence ID" value="MFC5004415.1"/>
    <property type="molecule type" value="Genomic_DNA"/>
</dbReference>
<evidence type="ECO:0000259" key="2">
    <source>
        <dbReference type="Pfam" id="PF01022"/>
    </source>
</evidence>
<proteinExistence type="predicted"/>
<reference evidence="4" key="1">
    <citation type="journal article" date="2019" name="Int. J. Syst. Evol. Microbiol.">
        <title>The Global Catalogue of Microorganisms (GCM) 10K type strain sequencing project: providing services to taxonomists for standard genome sequencing and annotation.</title>
        <authorList>
            <consortium name="The Broad Institute Genomics Platform"/>
            <consortium name="The Broad Institute Genome Sequencing Center for Infectious Disease"/>
            <person name="Wu L."/>
            <person name="Ma J."/>
        </authorList>
    </citation>
    <scope>NUCLEOTIDE SEQUENCE [LARGE SCALE GENOMIC DNA]</scope>
    <source>
        <strain evidence="4">CGMCC 4.7152</strain>
    </source>
</reference>
<evidence type="ECO:0000313" key="4">
    <source>
        <dbReference type="Proteomes" id="UP001595912"/>
    </source>
</evidence>
<dbReference type="InterPro" id="IPR036388">
    <property type="entry name" value="WH-like_DNA-bd_sf"/>
</dbReference>
<dbReference type="Proteomes" id="UP001595912">
    <property type="component" value="Unassembled WGS sequence"/>
</dbReference>
<dbReference type="SUPFAM" id="SSF46785">
    <property type="entry name" value="Winged helix' DNA-binding domain"/>
    <property type="match status" value="1"/>
</dbReference>
<feature type="region of interest" description="Disordered" evidence="1">
    <location>
        <begin position="342"/>
        <end position="364"/>
    </location>
</feature>
<feature type="region of interest" description="Disordered" evidence="1">
    <location>
        <begin position="114"/>
        <end position="181"/>
    </location>
</feature>
<feature type="compositionally biased region" description="Low complexity" evidence="1">
    <location>
        <begin position="114"/>
        <end position="125"/>
    </location>
</feature>
<feature type="compositionally biased region" description="Low complexity" evidence="1">
    <location>
        <begin position="236"/>
        <end position="260"/>
    </location>
</feature>
<gene>
    <name evidence="3" type="ORF">ACFPIJ_42140</name>
</gene>
<protein>
    <submittedName>
        <fullName evidence="3">Winged helix-turn-helix domain-containing protein</fullName>
    </submittedName>
</protein>
<feature type="compositionally biased region" description="Basic and acidic residues" evidence="1">
    <location>
        <begin position="131"/>
        <end position="146"/>
    </location>
</feature>
<accession>A0ABV9W916</accession>